<dbReference type="GO" id="GO:0051894">
    <property type="term" value="P:positive regulation of focal adhesion assembly"/>
    <property type="evidence" value="ECO:0007669"/>
    <property type="project" value="TreeGrafter"/>
</dbReference>
<comment type="subcellular location">
    <subcellularLocation>
        <location evidence="1">Cell membrane</location>
    </subcellularLocation>
</comment>
<dbReference type="KEGG" id="tng:GSTEN00018971G001"/>
<keyword evidence="4" id="KW-0472">Membrane</keyword>
<keyword evidence="2" id="KW-1003">Cell membrane</keyword>
<dbReference type="PANTHER" id="PTHR19226">
    <property type="entry name" value="THY-1 MEMBRANE GLYCOPROTEIN"/>
    <property type="match status" value="1"/>
</dbReference>
<evidence type="ECO:0000256" key="8">
    <source>
        <dbReference type="ARBA" id="ARBA00023319"/>
    </source>
</evidence>
<accession>Q4SFS7</accession>
<dbReference type="GO" id="GO:0007155">
    <property type="term" value="P:cell adhesion"/>
    <property type="evidence" value="ECO:0007669"/>
    <property type="project" value="InterPro"/>
</dbReference>
<dbReference type="GO" id="GO:0007229">
    <property type="term" value="P:integrin-mediated signaling pathway"/>
    <property type="evidence" value="ECO:0007669"/>
    <property type="project" value="TreeGrafter"/>
</dbReference>
<evidence type="ECO:0000256" key="9">
    <source>
        <dbReference type="SAM" id="SignalP"/>
    </source>
</evidence>
<feature type="chain" id="PRO_5004243633" evidence="9">
    <location>
        <begin position="21"/>
        <end position="153"/>
    </location>
</feature>
<keyword evidence="5" id="KW-1015">Disulfide bond</keyword>
<evidence type="ECO:0000313" key="10">
    <source>
        <dbReference type="EMBL" id="CAG00505.1"/>
    </source>
</evidence>
<reference evidence="10" key="1">
    <citation type="journal article" date="2004" name="Nature">
        <title>Genome duplication in the teleost fish Tetraodon nigroviridis reveals the early vertebrate proto-karyotype.</title>
        <authorList>
            <person name="Jaillon O."/>
            <person name="Aury J.-M."/>
            <person name="Brunet F."/>
            <person name="Petit J.-L."/>
            <person name="Stange-Thomann N."/>
            <person name="Mauceli E."/>
            <person name="Bouneau L."/>
            <person name="Fischer C."/>
            <person name="Ozouf-Costaz C."/>
            <person name="Bernot A."/>
            <person name="Nicaud S."/>
            <person name="Jaffe D."/>
            <person name="Fisher S."/>
            <person name="Lutfalla G."/>
            <person name="Dossat C."/>
            <person name="Segurens B."/>
            <person name="Dasilva C."/>
            <person name="Salanoubat M."/>
            <person name="Levy M."/>
            <person name="Boudet N."/>
            <person name="Castellano S."/>
            <person name="Anthouard V."/>
            <person name="Jubin C."/>
            <person name="Castelli V."/>
            <person name="Katinka M."/>
            <person name="Vacherie B."/>
            <person name="Biemont C."/>
            <person name="Skalli Z."/>
            <person name="Cattolico L."/>
            <person name="Poulain J."/>
            <person name="De Berardinis V."/>
            <person name="Cruaud C."/>
            <person name="Duprat S."/>
            <person name="Brottier P."/>
            <person name="Coutanceau J.-P."/>
            <person name="Gouzy J."/>
            <person name="Parra G."/>
            <person name="Lardier G."/>
            <person name="Chapple C."/>
            <person name="McKernan K.J."/>
            <person name="McEwan P."/>
            <person name="Bosak S."/>
            <person name="Kellis M."/>
            <person name="Volff J.-N."/>
            <person name="Guigo R."/>
            <person name="Zody M.C."/>
            <person name="Mesirov J."/>
            <person name="Lindblad-Toh K."/>
            <person name="Birren B."/>
            <person name="Nusbaum C."/>
            <person name="Kahn D."/>
            <person name="Robinson-Rechavi M."/>
            <person name="Laudet V."/>
            <person name="Schachter V."/>
            <person name="Quetier F."/>
            <person name="Saurin W."/>
            <person name="Scarpelli C."/>
            <person name="Wincker P."/>
            <person name="Lander E.S."/>
            <person name="Weissenbach J."/>
            <person name="Roest Crollius H."/>
        </authorList>
    </citation>
    <scope>NUCLEOTIDE SEQUENCE [LARGE SCALE GENOMIC DNA]</scope>
</reference>
<organism evidence="10">
    <name type="scientific">Tetraodon nigroviridis</name>
    <name type="common">Spotted green pufferfish</name>
    <name type="synonym">Chelonodon nigroviridis</name>
    <dbReference type="NCBI Taxonomy" id="99883"/>
    <lineage>
        <taxon>Eukaryota</taxon>
        <taxon>Metazoa</taxon>
        <taxon>Chordata</taxon>
        <taxon>Craniata</taxon>
        <taxon>Vertebrata</taxon>
        <taxon>Euteleostomi</taxon>
        <taxon>Actinopterygii</taxon>
        <taxon>Neopterygii</taxon>
        <taxon>Teleostei</taxon>
        <taxon>Neoteleostei</taxon>
        <taxon>Acanthomorphata</taxon>
        <taxon>Eupercaria</taxon>
        <taxon>Tetraodontiformes</taxon>
        <taxon>Tetradontoidea</taxon>
        <taxon>Tetraodontidae</taxon>
        <taxon>Tetraodon</taxon>
    </lineage>
</organism>
<feature type="signal peptide" evidence="9">
    <location>
        <begin position="1"/>
        <end position="20"/>
    </location>
</feature>
<dbReference type="GO" id="GO:0009897">
    <property type="term" value="C:external side of plasma membrane"/>
    <property type="evidence" value="ECO:0007669"/>
    <property type="project" value="TreeGrafter"/>
</dbReference>
<keyword evidence="6" id="KW-0325">Glycoprotein</keyword>
<dbReference type="GO" id="GO:0030425">
    <property type="term" value="C:dendrite"/>
    <property type="evidence" value="ECO:0007669"/>
    <property type="project" value="TreeGrafter"/>
</dbReference>
<evidence type="ECO:0000256" key="7">
    <source>
        <dbReference type="ARBA" id="ARBA00023288"/>
    </source>
</evidence>
<gene>
    <name evidence="10" type="ORF">GSTENG00018971001</name>
</gene>
<evidence type="ECO:0000256" key="2">
    <source>
        <dbReference type="ARBA" id="ARBA00022475"/>
    </source>
</evidence>
<dbReference type="AlphaFoldDB" id="Q4SFS7"/>
<reference evidence="10" key="2">
    <citation type="submission" date="2004-02" db="EMBL/GenBank/DDBJ databases">
        <authorList>
            <consortium name="Genoscope"/>
            <consortium name="Whitehead Institute Centre for Genome Research"/>
        </authorList>
    </citation>
    <scope>NUCLEOTIDE SEQUENCE</scope>
</reference>
<dbReference type="PANTHER" id="PTHR19226:SF2">
    <property type="entry name" value="THY-1 MEMBRANE GLYCOPROTEIN"/>
    <property type="match status" value="1"/>
</dbReference>
<dbReference type="EMBL" id="CAAE01014601">
    <property type="protein sequence ID" value="CAG00505.1"/>
    <property type="molecule type" value="Genomic_DNA"/>
</dbReference>
<dbReference type="GO" id="GO:0043209">
    <property type="term" value="C:myelin sheath"/>
    <property type="evidence" value="ECO:0007669"/>
    <property type="project" value="TreeGrafter"/>
</dbReference>
<dbReference type="GO" id="GO:0005096">
    <property type="term" value="F:GTPase activator activity"/>
    <property type="evidence" value="ECO:0007669"/>
    <property type="project" value="TreeGrafter"/>
</dbReference>
<dbReference type="GO" id="GO:0030334">
    <property type="term" value="P:regulation of cell migration"/>
    <property type="evidence" value="ECO:0007669"/>
    <property type="project" value="InterPro"/>
</dbReference>
<dbReference type="OrthoDB" id="8396829at2759"/>
<evidence type="ECO:0000256" key="4">
    <source>
        <dbReference type="ARBA" id="ARBA00023136"/>
    </source>
</evidence>
<evidence type="ECO:0000256" key="1">
    <source>
        <dbReference type="ARBA" id="ARBA00004236"/>
    </source>
</evidence>
<proteinExistence type="predicted"/>
<dbReference type="GO" id="GO:0045121">
    <property type="term" value="C:membrane raft"/>
    <property type="evidence" value="ECO:0007669"/>
    <property type="project" value="TreeGrafter"/>
</dbReference>
<evidence type="ECO:0000256" key="6">
    <source>
        <dbReference type="ARBA" id="ARBA00023180"/>
    </source>
</evidence>
<evidence type="ECO:0000256" key="5">
    <source>
        <dbReference type="ARBA" id="ARBA00023157"/>
    </source>
</evidence>
<evidence type="ECO:0000256" key="3">
    <source>
        <dbReference type="ARBA" id="ARBA00022729"/>
    </source>
</evidence>
<name>Q4SFS7_TETNG</name>
<keyword evidence="7" id="KW-0449">Lipoprotein</keyword>
<protein>
    <submittedName>
        <fullName evidence="10">Chromosome 7 SCAF14601, whole genome shotgun sequence</fullName>
    </submittedName>
</protein>
<keyword evidence="3 9" id="KW-0732">Signal</keyword>
<dbReference type="GO" id="GO:0005925">
    <property type="term" value="C:focal adhesion"/>
    <property type="evidence" value="ECO:0007669"/>
    <property type="project" value="TreeGrafter"/>
</dbReference>
<dbReference type="InterPro" id="IPR033292">
    <property type="entry name" value="THY1"/>
</dbReference>
<dbReference type="GO" id="GO:0005178">
    <property type="term" value="F:integrin binding"/>
    <property type="evidence" value="ECO:0007669"/>
    <property type="project" value="InterPro"/>
</dbReference>
<keyword evidence="8" id="KW-0393">Immunoglobulin domain</keyword>
<sequence length="153" mass="16956">MLKSLLVFGVLGVLLIPAKCEKISVCTSDNKDLRVDCLVEPKPNKVNDYQFSWSSGDKEIVLSTNVSGSSPDKNLKTQSTIKELKPHGYRMILPNFTNELPQNVTFLCALSGNTVRIAVEKDKLPTCSAVSVFLRSPTSWIICLLLSFYQTQS</sequence>